<dbReference type="EMBL" id="JANEYF010001375">
    <property type="protein sequence ID" value="KAJ8964340.1"/>
    <property type="molecule type" value="Genomic_DNA"/>
</dbReference>
<accession>A0AAV8ZJV1</accession>
<keyword evidence="2" id="KW-1185">Reference proteome</keyword>
<name>A0AAV8ZJV1_9CUCU</name>
<comment type="caution">
    <text evidence="1">The sequence shown here is derived from an EMBL/GenBank/DDBJ whole genome shotgun (WGS) entry which is preliminary data.</text>
</comment>
<evidence type="ECO:0000313" key="1">
    <source>
        <dbReference type="EMBL" id="KAJ8964340.1"/>
    </source>
</evidence>
<evidence type="ECO:0000313" key="2">
    <source>
        <dbReference type="Proteomes" id="UP001162156"/>
    </source>
</evidence>
<gene>
    <name evidence="1" type="ORF">NQ314_004983</name>
</gene>
<dbReference type="Proteomes" id="UP001162156">
    <property type="component" value="Unassembled WGS sequence"/>
</dbReference>
<dbReference type="Gene3D" id="3.40.50.300">
    <property type="entry name" value="P-loop containing nucleotide triphosphate hydrolases"/>
    <property type="match status" value="1"/>
</dbReference>
<organism evidence="1 2">
    <name type="scientific">Rhamnusium bicolor</name>
    <dbReference type="NCBI Taxonomy" id="1586634"/>
    <lineage>
        <taxon>Eukaryota</taxon>
        <taxon>Metazoa</taxon>
        <taxon>Ecdysozoa</taxon>
        <taxon>Arthropoda</taxon>
        <taxon>Hexapoda</taxon>
        <taxon>Insecta</taxon>
        <taxon>Pterygota</taxon>
        <taxon>Neoptera</taxon>
        <taxon>Endopterygota</taxon>
        <taxon>Coleoptera</taxon>
        <taxon>Polyphaga</taxon>
        <taxon>Cucujiformia</taxon>
        <taxon>Chrysomeloidea</taxon>
        <taxon>Cerambycidae</taxon>
        <taxon>Lepturinae</taxon>
        <taxon>Rhagiini</taxon>
        <taxon>Rhamnusium</taxon>
    </lineage>
</organism>
<reference evidence="1" key="1">
    <citation type="journal article" date="2023" name="Insect Mol. Biol.">
        <title>Genome sequencing provides insights into the evolution of gene families encoding plant cell wall-degrading enzymes in longhorned beetles.</title>
        <authorList>
            <person name="Shin N.R."/>
            <person name="Okamura Y."/>
            <person name="Kirsch R."/>
            <person name="Pauchet Y."/>
        </authorList>
    </citation>
    <scope>NUCLEOTIDE SEQUENCE</scope>
    <source>
        <strain evidence="1">RBIC_L_NR</strain>
    </source>
</reference>
<dbReference type="InterPro" id="IPR027417">
    <property type="entry name" value="P-loop_NTPase"/>
</dbReference>
<proteinExistence type="predicted"/>
<protein>
    <submittedName>
        <fullName evidence="1">Uncharacterized protein</fullName>
    </submittedName>
</protein>
<dbReference type="AlphaFoldDB" id="A0AAV8ZJV1"/>
<sequence>MKLNLNKKYANHTFHIDSYDSTSIQLHNLASLTLLLELTPRAEQLRRIIIDKVPPTFRATLPKLIGTKGKPILRRLNIVQQRAVLKAIAANEFFLIKGMPGTGIVL</sequence>